<sequence length="157" mass="18129">MLQMHNYRSFNNLLHHRHWHLLIHRHLFAHFAGIPVMTIMMTMVTMVMLVMLLLVPLLVSVLIVMSRRSRHLLMICSSCSVASSSMAVAARNNRMVRITADQQVVPTLGRRRNRRVGILHSRSRLDHATTTVSVRFRSGHCHSDRNGQRYQDEGSHC</sequence>
<dbReference type="EMBL" id="HBUE01274893">
    <property type="protein sequence ID" value="CAG6565713.1"/>
    <property type="molecule type" value="Transcribed_RNA"/>
</dbReference>
<feature type="transmembrane region" description="Helical" evidence="1">
    <location>
        <begin position="21"/>
        <end position="40"/>
    </location>
</feature>
<keyword evidence="1" id="KW-0472">Membrane</keyword>
<protein>
    <submittedName>
        <fullName evidence="2">(northern house mosquito) hypothetical protein</fullName>
    </submittedName>
</protein>
<accession>A0A8D8DR04</accession>
<name>A0A8D8DR04_CULPI</name>
<dbReference type="EMBL" id="HBUE01169506">
    <property type="protein sequence ID" value="CAG6514221.1"/>
    <property type="molecule type" value="Transcribed_RNA"/>
</dbReference>
<dbReference type="EMBL" id="HBUE01274889">
    <property type="protein sequence ID" value="CAG6565709.1"/>
    <property type="molecule type" value="Transcribed_RNA"/>
</dbReference>
<dbReference type="EMBL" id="HBUE01169510">
    <property type="protein sequence ID" value="CAG6514225.1"/>
    <property type="molecule type" value="Transcribed_RNA"/>
</dbReference>
<dbReference type="AlphaFoldDB" id="A0A8D8DR04"/>
<keyword evidence="1" id="KW-1133">Transmembrane helix</keyword>
<keyword evidence="1" id="KW-0812">Transmembrane</keyword>
<organism evidence="2">
    <name type="scientific">Culex pipiens</name>
    <name type="common">House mosquito</name>
    <dbReference type="NCBI Taxonomy" id="7175"/>
    <lineage>
        <taxon>Eukaryota</taxon>
        <taxon>Metazoa</taxon>
        <taxon>Ecdysozoa</taxon>
        <taxon>Arthropoda</taxon>
        <taxon>Hexapoda</taxon>
        <taxon>Insecta</taxon>
        <taxon>Pterygota</taxon>
        <taxon>Neoptera</taxon>
        <taxon>Endopterygota</taxon>
        <taxon>Diptera</taxon>
        <taxon>Nematocera</taxon>
        <taxon>Culicoidea</taxon>
        <taxon>Culicidae</taxon>
        <taxon>Culicinae</taxon>
        <taxon>Culicini</taxon>
        <taxon>Culex</taxon>
        <taxon>Culex</taxon>
    </lineage>
</organism>
<proteinExistence type="predicted"/>
<reference evidence="2" key="1">
    <citation type="submission" date="2021-05" db="EMBL/GenBank/DDBJ databases">
        <authorList>
            <person name="Alioto T."/>
            <person name="Alioto T."/>
            <person name="Gomez Garrido J."/>
        </authorList>
    </citation>
    <scope>NUCLEOTIDE SEQUENCE</scope>
</reference>
<feature type="transmembrane region" description="Helical" evidence="1">
    <location>
        <begin position="46"/>
        <end position="65"/>
    </location>
</feature>
<evidence type="ECO:0000313" key="2">
    <source>
        <dbReference type="EMBL" id="CAG6514221.1"/>
    </source>
</evidence>
<evidence type="ECO:0000256" key="1">
    <source>
        <dbReference type="SAM" id="Phobius"/>
    </source>
</evidence>